<dbReference type="Proteomes" id="UP000585507">
    <property type="component" value="Unassembled WGS sequence"/>
</dbReference>
<protein>
    <submittedName>
        <fullName evidence="1">Uncharacterized protein</fullName>
    </submittedName>
</protein>
<sequence>MGRGTFVLPRLRCGLNRAARQLGGQSNAISRGMLLCLRDMRLFAVSFVHDEDKAVSDFMLHTIFQCFR</sequence>
<comment type="caution">
    <text evidence="1">The sequence shown here is derived from an EMBL/GenBank/DDBJ whole genome shotgun (WGS) entry which is preliminary data.</text>
</comment>
<dbReference type="AlphaFoldDB" id="A0A7W8UGL7"/>
<organism evidence="1 2">
    <name type="scientific">Rhizobium giardinii</name>
    <dbReference type="NCBI Taxonomy" id="56731"/>
    <lineage>
        <taxon>Bacteria</taxon>
        <taxon>Pseudomonadati</taxon>
        <taxon>Pseudomonadota</taxon>
        <taxon>Alphaproteobacteria</taxon>
        <taxon>Hyphomicrobiales</taxon>
        <taxon>Rhizobiaceae</taxon>
        <taxon>Rhizobium/Agrobacterium group</taxon>
        <taxon>Rhizobium</taxon>
    </lineage>
</organism>
<name>A0A7W8UGL7_9HYPH</name>
<accession>A0A7W8UGL7</accession>
<reference evidence="1 2" key="1">
    <citation type="submission" date="2020-08" db="EMBL/GenBank/DDBJ databases">
        <title>Genomic Encyclopedia of Type Strains, Phase IV (KMG-V): Genome sequencing to study the core and pangenomes of soil and plant-associated prokaryotes.</title>
        <authorList>
            <person name="Whitman W."/>
        </authorList>
    </citation>
    <scope>NUCLEOTIDE SEQUENCE [LARGE SCALE GENOMIC DNA]</scope>
    <source>
        <strain evidence="1 2">SEMIA 4084</strain>
    </source>
</reference>
<keyword evidence="2" id="KW-1185">Reference proteome</keyword>
<evidence type="ECO:0000313" key="2">
    <source>
        <dbReference type="Proteomes" id="UP000585507"/>
    </source>
</evidence>
<dbReference type="EMBL" id="JACHBK010000016">
    <property type="protein sequence ID" value="MBB5538994.1"/>
    <property type="molecule type" value="Genomic_DNA"/>
</dbReference>
<gene>
    <name evidence="1" type="ORF">GGD55_005737</name>
</gene>
<evidence type="ECO:0000313" key="1">
    <source>
        <dbReference type="EMBL" id="MBB5538994.1"/>
    </source>
</evidence>
<proteinExistence type="predicted"/>